<protein>
    <submittedName>
        <fullName evidence="1">Uncharacterized protein</fullName>
    </submittedName>
</protein>
<dbReference type="Proteomes" id="UP001429564">
    <property type="component" value="Unassembled WGS sequence"/>
</dbReference>
<keyword evidence="2" id="KW-1185">Reference proteome</keyword>
<evidence type="ECO:0000313" key="2">
    <source>
        <dbReference type="Proteomes" id="UP001429564"/>
    </source>
</evidence>
<dbReference type="EMBL" id="QHLQ01000033">
    <property type="protein sequence ID" value="NIZ63253.1"/>
    <property type="molecule type" value="Genomic_DNA"/>
</dbReference>
<organism evidence="1 2">
    <name type="scientific">Parasedimentitalea denitrificans</name>
    <dbReference type="NCBI Taxonomy" id="2211118"/>
    <lineage>
        <taxon>Bacteria</taxon>
        <taxon>Pseudomonadati</taxon>
        <taxon>Pseudomonadota</taxon>
        <taxon>Alphaproteobacteria</taxon>
        <taxon>Rhodobacterales</taxon>
        <taxon>Paracoccaceae</taxon>
        <taxon>Parasedimentitalea</taxon>
    </lineage>
</organism>
<proteinExistence type="predicted"/>
<evidence type="ECO:0000313" key="1">
    <source>
        <dbReference type="EMBL" id="NIZ63253.1"/>
    </source>
</evidence>
<accession>A0ABX0WEH8</accession>
<gene>
    <name evidence="1" type="ORF">DL239_20000</name>
</gene>
<comment type="caution">
    <text evidence="1">The sequence shown here is derived from an EMBL/GenBank/DDBJ whole genome shotgun (WGS) entry which is preliminary data.</text>
</comment>
<name>A0ABX0WEH8_9RHOB</name>
<sequence>MAIIYHHNSRFKGGHAAENLYWSEQLETCSFAVRFRAYSARTFFVLNADAKATAAAKSWVSCMGEKAEFVLGANGT</sequence>
<reference evidence="1 2" key="1">
    <citation type="submission" date="2018-05" db="EMBL/GenBank/DDBJ databases">
        <authorList>
            <person name="Zhang Y.-J."/>
        </authorList>
    </citation>
    <scope>NUCLEOTIDE SEQUENCE [LARGE SCALE GENOMIC DNA]</scope>
    <source>
        <strain evidence="1 2">CY04</strain>
    </source>
</reference>